<sequence>MKTKTIAHIESAKVVAIIRSDNEKDVRPMLANLIASGITALEITANTPGFCAHILWVKREFPEILVGAGTITTVELAKQAIGAGAQFLVTPNMNADVIGAAKNAGVVSLMGAMTPTEIATGLQQGADFIKLFPAGTLGTDYLKAVLAPFRGCKIIAVGGINAANAAEWLQAGAVGIGVGGTFTTGSKSEIKQSVAALLAQIK</sequence>
<dbReference type="Proteomes" id="UP000293347">
    <property type="component" value="Unassembled WGS sequence"/>
</dbReference>
<evidence type="ECO:0000256" key="2">
    <source>
        <dbReference type="ARBA" id="ARBA00006906"/>
    </source>
</evidence>
<comment type="caution">
    <text evidence="6">The sequence shown here is derived from an EMBL/GenBank/DDBJ whole genome shotgun (WGS) entry which is preliminary data.</text>
</comment>
<dbReference type="CDD" id="cd00452">
    <property type="entry name" value="KDPG_aldolase"/>
    <property type="match status" value="1"/>
</dbReference>
<dbReference type="EMBL" id="SJSL01000010">
    <property type="protein sequence ID" value="TCC96865.1"/>
    <property type="molecule type" value="Genomic_DNA"/>
</dbReference>
<dbReference type="GO" id="GO:0016829">
    <property type="term" value="F:lyase activity"/>
    <property type="evidence" value="ECO:0007669"/>
    <property type="project" value="UniProtKB-KW"/>
</dbReference>
<proteinExistence type="inferred from homology"/>
<reference evidence="6 7" key="1">
    <citation type="submission" date="2019-02" db="EMBL/GenBank/DDBJ databases">
        <title>Pedobacter sp. RP-1-14 sp. nov., isolated from Arctic soil.</title>
        <authorList>
            <person name="Dahal R.H."/>
        </authorList>
    </citation>
    <scope>NUCLEOTIDE SEQUENCE [LARGE SCALE GENOMIC DNA]</scope>
    <source>
        <strain evidence="6 7">RP-1-14</strain>
    </source>
</reference>
<gene>
    <name evidence="6" type="ORF">EZ437_21005</name>
</gene>
<dbReference type="InterPro" id="IPR000887">
    <property type="entry name" value="Aldlse_KDPG_KHG"/>
</dbReference>
<dbReference type="Pfam" id="PF01081">
    <property type="entry name" value="Aldolase"/>
    <property type="match status" value="1"/>
</dbReference>
<evidence type="ECO:0000256" key="4">
    <source>
        <dbReference type="ARBA" id="ARBA00023239"/>
    </source>
</evidence>
<evidence type="ECO:0000313" key="6">
    <source>
        <dbReference type="EMBL" id="TCC96865.1"/>
    </source>
</evidence>
<accession>A0A4R0N9V8</accession>
<dbReference type="PANTHER" id="PTHR30246">
    <property type="entry name" value="2-KETO-3-DEOXY-6-PHOSPHOGLUCONATE ALDOLASE"/>
    <property type="match status" value="1"/>
</dbReference>
<keyword evidence="7" id="KW-1185">Reference proteome</keyword>
<evidence type="ECO:0000256" key="3">
    <source>
        <dbReference type="ARBA" id="ARBA00011233"/>
    </source>
</evidence>
<dbReference type="InterPro" id="IPR031338">
    <property type="entry name" value="KDPG/KHG_AS_2"/>
</dbReference>
<comment type="subunit">
    <text evidence="3">Homotrimer.</text>
</comment>
<dbReference type="InterPro" id="IPR013785">
    <property type="entry name" value="Aldolase_TIM"/>
</dbReference>
<dbReference type="PROSITE" id="PS00160">
    <property type="entry name" value="ALDOLASE_KDPG_KHG_2"/>
    <property type="match status" value="1"/>
</dbReference>
<evidence type="ECO:0000256" key="5">
    <source>
        <dbReference type="ARBA" id="ARBA00023277"/>
    </source>
</evidence>
<dbReference type="RefSeq" id="WP_131598099.1">
    <property type="nucleotide sequence ID" value="NZ_SJSL01000010.1"/>
</dbReference>
<keyword evidence="4" id="KW-0456">Lyase</keyword>
<dbReference type="Gene3D" id="3.20.20.70">
    <property type="entry name" value="Aldolase class I"/>
    <property type="match status" value="1"/>
</dbReference>
<dbReference type="SUPFAM" id="SSF51569">
    <property type="entry name" value="Aldolase"/>
    <property type="match status" value="1"/>
</dbReference>
<organism evidence="6 7">
    <name type="scientific">Pedobacter psychroterrae</name>
    <dbReference type="NCBI Taxonomy" id="2530453"/>
    <lineage>
        <taxon>Bacteria</taxon>
        <taxon>Pseudomonadati</taxon>
        <taxon>Bacteroidota</taxon>
        <taxon>Sphingobacteriia</taxon>
        <taxon>Sphingobacteriales</taxon>
        <taxon>Sphingobacteriaceae</taxon>
        <taxon>Pedobacter</taxon>
    </lineage>
</organism>
<comment type="pathway">
    <text evidence="1">Carbohydrate acid metabolism.</text>
</comment>
<dbReference type="AlphaFoldDB" id="A0A4R0N9V8"/>
<name>A0A4R0N9V8_9SPHI</name>
<dbReference type="OrthoDB" id="9802667at2"/>
<evidence type="ECO:0000313" key="7">
    <source>
        <dbReference type="Proteomes" id="UP000293347"/>
    </source>
</evidence>
<dbReference type="PANTHER" id="PTHR30246:SF1">
    <property type="entry name" value="2-DEHYDRO-3-DEOXY-6-PHOSPHOGALACTONATE ALDOLASE-RELATED"/>
    <property type="match status" value="1"/>
</dbReference>
<keyword evidence="5" id="KW-0119">Carbohydrate metabolism</keyword>
<evidence type="ECO:0000256" key="1">
    <source>
        <dbReference type="ARBA" id="ARBA00004761"/>
    </source>
</evidence>
<comment type="similarity">
    <text evidence="2">Belongs to the KHG/KDPG aldolase family.</text>
</comment>
<protein>
    <submittedName>
        <fullName evidence="6">Bifunctional 4-hydroxy-2-oxoglutarate aldolase/2-dehydro-3-deoxy-phosphogluconate aldolase</fullName>
    </submittedName>
</protein>